<dbReference type="InterPro" id="IPR046519">
    <property type="entry name" value="X-Tfes_XVIPCD"/>
</dbReference>
<evidence type="ECO:0000313" key="3">
    <source>
        <dbReference type="EMBL" id="PJL24348.1"/>
    </source>
</evidence>
<reference evidence="3 4" key="1">
    <citation type="journal article" date="2017" name="Front. Microbiol.">
        <title>Double-Face Meets the Bacterial World: The Opportunistic Pathogen Stenotrophomonas maltophilia.</title>
        <authorList>
            <person name="Lira F."/>
            <person name="Berg G."/>
            <person name="Martinez J.L."/>
        </authorList>
    </citation>
    <scope>NUCLEOTIDE SEQUENCE [LARGE SCALE GENOMIC DNA]</scope>
    <source>
        <strain evidence="3 4">EA1</strain>
    </source>
</reference>
<evidence type="ECO:0000256" key="1">
    <source>
        <dbReference type="SAM" id="MobiDB-lite"/>
    </source>
</evidence>
<gene>
    <name evidence="3" type="ORF">B9Y64_20395</name>
</gene>
<comment type="caution">
    <text evidence="3">The sequence shown here is derived from an EMBL/GenBank/DDBJ whole genome shotgun (WGS) entry which is preliminary data.</text>
</comment>
<proteinExistence type="predicted"/>
<evidence type="ECO:0000259" key="2">
    <source>
        <dbReference type="Pfam" id="PF20410"/>
    </source>
</evidence>
<dbReference type="Proteomes" id="UP000230167">
    <property type="component" value="Unassembled WGS sequence"/>
</dbReference>
<sequence length="302" mass="32811">MLLDNRNLGLNRGAETTALVARYREHIDNPQGYLADLAAARLPHGVEPVNNLDPDRVLLHGQMHVHDGSSWQQEVKMPVKAPLGPIPAAVPVGLVPAGARPVTDPQRLRDLEDARATRQLREELRQQFHPEDPCRHRPIMKSPEVLSDAAPLPMDAGRQMAGQFDPTSAQHPRNGLYRQCAAGVQGLDAQVAKPWDRHSECMAASLTALAAGKGLERVDHVLLSGPAPGLQPGQNVFVVQGEPSNPAHLRAHMPTAQAVATPPEQSFRQLAVSDQQQAQEQALQRSQEQQPQQAHSAVALHA</sequence>
<dbReference type="EMBL" id="NEQV01000008">
    <property type="protein sequence ID" value="PJL24348.1"/>
    <property type="molecule type" value="Genomic_DNA"/>
</dbReference>
<feature type="compositionally biased region" description="Low complexity" evidence="1">
    <location>
        <begin position="272"/>
        <end position="294"/>
    </location>
</feature>
<organism evidence="3 4">
    <name type="scientific">Stenotrophomonas maltophilia</name>
    <name type="common">Pseudomonas maltophilia</name>
    <name type="synonym">Xanthomonas maltophilia</name>
    <dbReference type="NCBI Taxonomy" id="40324"/>
    <lineage>
        <taxon>Bacteria</taxon>
        <taxon>Pseudomonadati</taxon>
        <taxon>Pseudomonadota</taxon>
        <taxon>Gammaproteobacteria</taxon>
        <taxon>Lysobacterales</taxon>
        <taxon>Lysobacteraceae</taxon>
        <taxon>Stenotrophomonas</taxon>
        <taxon>Stenotrophomonas maltophilia group</taxon>
    </lineage>
</organism>
<protein>
    <recommendedName>
        <fullName evidence="2">X-Tfes XVIPCD domain-containing protein</fullName>
    </recommendedName>
</protein>
<feature type="domain" description="X-Tfes XVIPCD" evidence="2">
    <location>
        <begin position="169"/>
        <end position="271"/>
    </location>
</feature>
<dbReference type="AlphaFoldDB" id="A0A2J0U5U4"/>
<evidence type="ECO:0000313" key="4">
    <source>
        <dbReference type="Proteomes" id="UP000230167"/>
    </source>
</evidence>
<name>A0A2J0U5U4_STEMA</name>
<dbReference type="Pfam" id="PF20410">
    <property type="entry name" value="X-Tfes_XVIPCD"/>
    <property type="match status" value="1"/>
</dbReference>
<accession>A0A2J0U5U4</accession>
<feature type="region of interest" description="Disordered" evidence="1">
    <location>
        <begin position="272"/>
        <end position="302"/>
    </location>
</feature>